<dbReference type="GO" id="GO:0005886">
    <property type="term" value="C:plasma membrane"/>
    <property type="evidence" value="ECO:0007669"/>
    <property type="project" value="UniProtKB-SubCell"/>
</dbReference>
<evidence type="ECO:0000313" key="12">
    <source>
        <dbReference type="Proteomes" id="UP000596742"/>
    </source>
</evidence>
<organism evidence="11 12">
    <name type="scientific">Mytilus galloprovincialis</name>
    <name type="common">Mediterranean mussel</name>
    <dbReference type="NCBI Taxonomy" id="29158"/>
    <lineage>
        <taxon>Eukaryota</taxon>
        <taxon>Metazoa</taxon>
        <taxon>Spiralia</taxon>
        <taxon>Lophotrochozoa</taxon>
        <taxon>Mollusca</taxon>
        <taxon>Bivalvia</taxon>
        <taxon>Autobranchia</taxon>
        <taxon>Pteriomorphia</taxon>
        <taxon>Mytilida</taxon>
        <taxon>Mytiloidea</taxon>
        <taxon>Mytilidae</taxon>
        <taxon>Mytilinae</taxon>
        <taxon>Mytilus</taxon>
    </lineage>
</organism>
<keyword evidence="3" id="KW-0677">Repeat</keyword>
<gene>
    <name evidence="11" type="ORF">MGAL_10B032160</name>
</gene>
<evidence type="ECO:0000259" key="10">
    <source>
        <dbReference type="PROSITE" id="PS50268"/>
    </source>
</evidence>
<dbReference type="Gene3D" id="2.60.40.60">
    <property type="entry name" value="Cadherins"/>
    <property type="match status" value="5"/>
</dbReference>
<dbReference type="Pfam" id="PF00028">
    <property type="entry name" value="Cadherin"/>
    <property type="match status" value="1"/>
</dbReference>
<dbReference type="InterPro" id="IPR015919">
    <property type="entry name" value="Cadherin-like_sf"/>
</dbReference>
<proteinExistence type="predicted"/>
<dbReference type="InterPro" id="IPR020894">
    <property type="entry name" value="Cadherin_CS"/>
</dbReference>
<keyword evidence="12" id="KW-1185">Reference proteome</keyword>
<evidence type="ECO:0000256" key="3">
    <source>
        <dbReference type="ARBA" id="ARBA00022737"/>
    </source>
</evidence>
<keyword evidence="5 9" id="KW-1133">Transmembrane helix</keyword>
<feature type="domain" description="Cadherin" evidence="10">
    <location>
        <begin position="384"/>
        <end position="466"/>
    </location>
</feature>
<dbReference type="AlphaFoldDB" id="A0A8B6G9P8"/>
<evidence type="ECO:0000256" key="2">
    <source>
        <dbReference type="ARBA" id="ARBA00022692"/>
    </source>
</evidence>
<accession>A0A8B6G9P8</accession>
<comment type="subcellular location">
    <subcellularLocation>
        <location evidence="1">Membrane</location>
    </subcellularLocation>
</comment>
<keyword evidence="4 7" id="KW-0106">Calcium</keyword>
<dbReference type="SMART" id="SM00112">
    <property type="entry name" value="CA"/>
    <property type="match status" value="5"/>
</dbReference>
<dbReference type="Proteomes" id="UP000596742">
    <property type="component" value="Unassembled WGS sequence"/>
</dbReference>
<evidence type="ECO:0000256" key="9">
    <source>
        <dbReference type="SAM" id="Phobius"/>
    </source>
</evidence>
<protein>
    <recommendedName>
        <fullName evidence="10">Cadherin domain-containing protein</fullName>
    </recommendedName>
</protein>
<evidence type="ECO:0000256" key="1">
    <source>
        <dbReference type="ARBA" id="ARBA00004370"/>
    </source>
</evidence>
<keyword evidence="6 9" id="KW-0472">Membrane</keyword>
<evidence type="ECO:0000313" key="11">
    <source>
        <dbReference type="EMBL" id="VDI61029.1"/>
    </source>
</evidence>
<feature type="non-terminal residue" evidence="11">
    <location>
        <position position="1"/>
    </location>
</feature>
<dbReference type="PRINTS" id="PR00205">
    <property type="entry name" value="CADHERIN"/>
</dbReference>
<evidence type="ECO:0000256" key="5">
    <source>
        <dbReference type="ARBA" id="ARBA00022989"/>
    </source>
</evidence>
<dbReference type="PROSITE" id="PS50268">
    <property type="entry name" value="CADHERIN_2"/>
    <property type="match status" value="4"/>
</dbReference>
<sequence>YTQCTSTDYAGVGDPASRTQQYNDKIGWGYVVRLPDFVFPCCGVVENWEVFVEDAGDLQMQVWRTSGSQEQLIGENVLAATIGSTANELLFNIAVPEQITVVPGDAIGWQTAGVEVLTYEDTETPDEMIWHDESMPDVPVSGKHTFPKNSLKKRMYAVKAYLAAGTPPQFTNLPASLSITDAVFPGATVFAPTMSDVNVGDTHNYTHAGSLPTYFSIDPTSGVVKVAKVLVPATFNIYMVVTDVCGLEDIQQLTVTVIGPNHAPTLENMPGISHVVEDAVIETLVYNLTVTDSDPISCSITDTVPSNAPFLFKIHGTASEYGIYLQGGANLSYSLQNSYELNITCDDSTLWSWGVVYVYVQPNSPPVFTNLPGNTTVSALLTTGTPFFDVVASDAEDTYLIYTMTCGSSSCPFSISSGGKVFATSSLLDSEFLVYDIEVYVTDGKHSVGPQLLNIQIKDRNNPPAINNLPSSLLLPEDTSPMTSIFSFMVTDSDVIDSLSCLIDVQPTSGYSLFTFNSTSFTLYTKQGAILDYELINDKTYNITFTVSDNTDTVFGSAVITIQDVNDSPVFQASALYLWVNESEAHTIIGQLPPYVDQDIGDSILYRMTNGSGVGYVSVNESTGILSFSLDYDSDQSGMPSEIHINIDIEDNGGLTDTCFVTIYIHDINDNAPVFSSTAYVFTVNSNTPFGSSIGSTVATDIDEGSNSMISYRIDPTSSLNSSFIVSNDGLIVSLTSFSTLPANSILTFKVIAEDDGSPSLSAEVPVTVIVASPNTTQPTPQQTNVSYQNNLMASATETGNPQNFTDTTEWTILVAISAVGAVLLLILLACQFHQCRNRSDDQKYQEVPQKQQTPKPLPKLHRVKSSSMRDNDFWNQGAEGNEHPPVRRAMSQKMLSLTGISNGHSRVSNLRTVTEDYDNMPRIVKTTGVRESPGFRGLTSERTSLRF</sequence>
<dbReference type="InterPro" id="IPR002126">
    <property type="entry name" value="Cadherin-like_dom"/>
</dbReference>
<dbReference type="PANTHER" id="PTHR24026:SF126">
    <property type="entry name" value="PROTOCADHERIN FAT 4"/>
    <property type="match status" value="1"/>
</dbReference>
<feature type="domain" description="Cadherin" evidence="10">
    <location>
        <begin position="467"/>
        <end position="571"/>
    </location>
</feature>
<dbReference type="SUPFAM" id="SSF49313">
    <property type="entry name" value="Cadherin-like"/>
    <property type="match status" value="6"/>
</dbReference>
<comment type="caution">
    <text evidence="11">The sequence shown here is derived from an EMBL/GenBank/DDBJ whole genome shotgun (WGS) entry which is preliminary data.</text>
</comment>
<dbReference type="OrthoDB" id="6090473at2759"/>
<feature type="region of interest" description="Disordered" evidence="8">
    <location>
        <begin position="844"/>
        <end position="885"/>
    </location>
</feature>
<evidence type="ECO:0000256" key="6">
    <source>
        <dbReference type="ARBA" id="ARBA00023136"/>
    </source>
</evidence>
<dbReference type="GO" id="GO:0005509">
    <property type="term" value="F:calcium ion binding"/>
    <property type="evidence" value="ECO:0007669"/>
    <property type="project" value="UniProtKB-UniRule"/>
</dbReference>
<feature type="domain" description="Cadherin" evidence="10">
    <location>
        <begin position="676"/>
        <end position="781"/>
    </location>
</feature>
<reference evidence="11" key="1">
    <citation type="submission" date="2018-11" db="EMBL/GenBank/DDBJ databases">
        <authorList>
            <person name="Alioto T."/>
            <person name="Alioto T."/>
        </authorList>
    </citation>
    <scope>NUCLEOTIDE SEQUENCE</scope>
</reference>
<keyword evidence="2 9" id="KW-0812">Transmembrane</keyword>
<dbReference type="GO" id="GO:0007156">
    <property type="term" value="P:homophilic cell adhesion via plasma membrane adhesion molecules"/>
    <property type="evidence" value="ECO:0007669"/>
    <property type="project" value="InterPro"/>
</dbReference>
<evidence type="ECO:0000256" key="8">
    <source>
        <dbReference type="SAM" id="MobiDB-lite"/>
    </source>
</evidence>
<evidence type="ECO:0000256" key="7">
    <source>
        <dbReference type="PROSITE-ProRule" id="PRU00043"/>
    </source>
</evidence>
<name>A0A8B6G9P8_MYTGA</name>
<dbReference type="PANTHER" id="PTHR24026">
    <property type="entry name" value="FAT ATYPICAL CADHERIN-RELATED"/>
    <property type="match status" value="1"/>
</dbReference>
<evidence type="ECO:0000256" key="4">
    <source>
        <dbReference type="ARBA" id="ARBA00022837"/>
    </source>
</evidence>
<dbReference type="PROSITE" id="PS00232">
    <property type="entry name" value="CADHERIN_1"/>
    <property type="match status" value="1"/>
</dbReference>
<feature type="transmembrane region" description="Helical" evidence="9">
    <location>
        <begin position="811"/>
        <end position="831"/>
    </location>
</feature>
<dbReference type="EMBL" id="UYJE01008106">
    <property type="protein sequence ID" value="VDI61029.1"/>
    <property type="molecule type" value="Genomic_DNA"/>
</dbReference>
<feature type="domain" description="Cadherin" evidence="10">
    <location>
        <begin position="596"/>
        <end position="675"/>
    </location>
</feature>
<dbReference type="CDD" id="cd11304">
    <property type="entry name" value="Cadherin_repeat"/>
    <property type="match status" value="5"/>
</dbReference>